<gene>
    <name evidence="1" type="ORF">GN331_03870</name>
</gene>
<proteinExistence type="predicted"/>
<dbReference type="Proteomes" id="UP000479692">
    <property type="component" value="Unassembled WGS sequence"/>
</dbReference>
<accession>A0A7C9LHR5</accession>
<name>A0A7C9LHR5_9GAMM</name>
<dbReference type="RefSeq" id="WP_156640466.1">
    <property type="nucleotide sequence ID" value="NZ_WOXT01000001.1"/>
</dbReference>
<protein>
    <submittedName>
        <fullName evidence="1">Uncharacterized protein</fullName>
    </submittedName>
</protein>
<evidence type="ECO:0000313" key="2">
    <source>
        <dbReference type="Proteomes" id="UP000479692"/>
    </source>
</evidence>
<reference evidence="1 2" key="1">
    <citation type="submission" date="2019-12" db="EMBL/GenBank/DDBJ databases">
        <authorList>
            <person name="Xu J."/>
        </authorList>
    </citation>
    <scope>NUCLEOTIDE SEQUENCE [LARGE SCALE GENOMIC DNA]</scope>
    <source>
        <strain evidence="1 2">HX-5-24</strain>
    </source>
</reference>
<dbReference type="EMBL" id="WOXT01000001">
    <property type="protein sequence ID" value="MUV13339.1"/>
    <property type="molecule type" value="Genomic_DNA"/>
</dbReference>
<organism evidence="1 2">
    <name type="scientific">Noviluteimonas gilva</name>
    <dbReference type="NCBI Taxonomy" id="2682097"/>
    <lineage>
        <taxon>Bacteria</taxon>
        <taxon>Pseudomonadati</taxon>
        <taxon>Pseudomonadota</taxon>
        <taxon>Gammaproteobacteria</taxon>
        <taxon>Lysobacterales</taxon>
        <taxon>Lysobacteraceae</taxon>
        <taxon>Noviluteimonas</taxon>
    </lineage>
</organism>
<keyword evidence="2" id="KW-1185">Reference proteome</keyword>
<evidence type="ECO:0000313" key="1">
    <source>
        <dbReference type="EMBL" id="MUV13339.1"/>
    </source>
</evidence>
<comment type="caution">
    <text evidence="1">The sequence shown here is derived from an EMBL/GenBank/DDBJ whole genome shotgun (WGS) entry which is preliminary data.</text>
</comment>
<dbReference type="AlphaFoldDB" id="A0A7C9LHR5"/>
<sequence>MRIEASVVQGLVDQANRLQLAAVVPADCGRVDVAAELQATRERLARRIDAHLQPWFVLLDEGIQFFVQFERYLYEFPVSSNRASFAVTISKLKRDVISIRDLLAIGQDMTARVLARTFIENIEIAMALALSAETCEAFAATHDTNEFWNRHIGYGKVYDKVHQYLLACGIQEERSKPLVDRHREAKKMFSESTHGGRQSSLMSAFAPSLTDKDEVHFLSLGALTYVTAQLALFIAQETHALAGSIIKGRMAADPLHLFRDFLITGRYMNAVGSAYVLQELLMRYEGELEHQEANFACGIER</sequence>